<dbReference type="SUPFAM" id="SSF81301">
    <property type="entry name" value="Nucleotidyltransferase"/>
    <property type="match status" value="1"/>
</dbReference>
<dbReference type="GO" id="GO:0005730">
    <property type="term" value="C:nucleolus"/>
    <property type="evidence" value="ECO:0007669"/>
    <property type="project" value="TreeGrafter"/>
</dbReference>
<proteinExistence type="inferred from homology"/>
<protein>
    <recommendedName>
        <fullName evidence="2">polynucleotide adenylyltransferase</fullName>
        <ecNumber evidence="2">2.7.7.19</ecNumber>
    </recommendedName>
</protein>
<feature type="compositionally biased region" description="Acidic residues" evidence="5">
    <location>
        <begin position="312"/>
        <end position="323"/>
    </location>
</feature>
<feature type="compositionally biased region" description="Basic residues" evidence="5">
    <location>
        <begin position="141"/>
        <end position="150"/>
    </location>
</feature>
<feature type="compositionally biased region" description="Polar residues" evidence="5">
    <location>
        <begin position="346"/>
        <end position="389"/>
    </location>
</feature>
<dbReference type="CDD" id="cd05402">
    <property type="entry name" value="NT_PAP_TUTase"/>
    <property type="match status" value="1"/>
</dbReference>
<dbReference type="InterPro" id="IPR045862">
    <property type="entry name" value="Trf4-like"/>
</dbReference>
<evidence type="ECO:0000256" key="5">
    <source>
        <dbReference type="SAM" id="MobiDB-lite"/>
    </source>
</evidence>
<dbReference type="Proteomes" id="UP000275385">
    <property type="component" value="Unassembled WGS sequence"/>
</dbReference>
<accession>A0A420Y579</accession>
<feature type="region of interest" description="Disordered" evidence="5">
    <location>
        <begin position="187"/>
        <end position="436"/>
    </location>
</feature>
<comment type="similarity">
    <text evidence="1">Belongs to the DNA polymerase type-B-like family.</text>
</comment>
<evidence type="ECO:0000256" key="4">
    <source>
        <dbReference type="ARBA" id="ARBA00022842"/>
    </source>
</evidence>
<dbReference type="SUPFAM" id="SSF81631">
    <property type="entry name" value="PAP/OAS1 substrate-binding domain"/>
    <property type="match status" value="1"/>
</dbReference>
<dbReference type="InterPro" id="IPR002058">
    <property type="entry name" value="PAP_assoc"/>
</dbReference>
<keyword evidence="4" id="KW-0460">Magnesium</keyword>
<evidence type="ECO:0000313" key="9">
    <source>
        <dbReference type="Proteomes" id="UP000275385"/>
    </source>
</evidence>
<dbReference type="Pfam" id="PF03828">
    <property type="entry name" value="PAP_assoc"/>
    <property type="match status" value="1"/>
</dbReference>
<feature type="domain" description="Poly(A) RNA polymerase mitochondrial-like central palm" evidence="7">
    <location>
        <begin position="487"/>
        <end position="622"/>
    </location>
</feature>
<dbReference type="GO" id="GO:0043634">
    <property type="term" value="P:polyadenylation-dependent ncRNA catabolic process"/>
    <property type="evidence" value="ECO:0007669"/>
    <property type="project" value="TreeGrafter"/>
</dbReference>
<dbReference type="InterPro" id="IPR054708">
    <property type="entry name" value="MTPAP-like_central"/>
</dbReference>
<sequence>MSHDSRYNGRRNGGHNDDHHRNRDHGRRSNRGDTAGDTYRPSSYRDDNRHYDGSDRRDGRDNRQDYSRNDSRDYRNNSYRDAGPPGVPPPPPPSYPQPPPPGRGDEYRPPQGDFSFRVSKPAGVNESFADSYRPNGDGQRQNRHGTSRHGPRPDLRRGRGRGFRGGYRGTFQRFKASDRAMLDIGQTDNAVEHSYYDEEAGATYRPLSDLSDTDEADMDISDNEDSADATQEPSSKRARLSTNPSADDGDSVPKFAPAPQWSNPDPYTALPPPDANRQRKDVVQLIRKSRVQTKDSRLSLPVETEDFIPCFDSDEEEDGESDNGSEVNAQGAGVPGAPTGPRLMQPSGQASDDQAPTKVLANTQSGTANSTSFTATDSTDLNTSVNGSNPNPPPFHTLPPKPPVPGQSQSQSQLPPPPPAEPDPALGTRKRTFDDEIKPLVETQRRVDPKMPSAGWVMPVWKAKKGEDPTPWLKHDHSKTPKIGVWLHKELVDWYDYVKPRDFEHDVRTQIVDELKSLVRRTYRNAEVYPFGSFPSGLYLPSADVDLAFLSDSTWNRGPADPKYTRKNFLYKLREFLVQKRIARRDDIELVIGAKVPIVKYIDQRTSTKIDISFEKVDGVNAVQTFLDWKAQYPVMPLLVTAIKHFLLMRGLNEPFNGGIGGFSVICLVVSMLQLMPEIQSRSMNPMHHVGELLLAFFDLYGNRFNYHTTAISLSPPGYIPKYQVQDFVYKRHDRLSIIDPNNPANDIAAGSSSFPKIVSAFSAAHRELRARMAYLGTASDAEKKDASILGVIFAGDYSSFRLHREHYAKLARQGIASLDSLPAAPPPRSQW</sequence>
<feature type="compositionally biased region" description="Basic and acidic residues" evidence="5">
    <location>
        <begin position="43"/>
        <end position="75"/>
    </location>
</feature>
<gene>
    <name evidence="8" type="ORF">DL546_005787</name>
</gene>
<keyword evidence="9" id="KW-1185">Reference proteome</keyword>
<name>A0A420Y579_9PEZI</name>
<evidence type="ECO:0000256" key="3">
    <source>
        <dbReference type="ARBA" id="ARBA00022723"/>
    </source>
</evidence>
<evidence type="ECO:0000259" key="7">
    <source>
        <dbReference type="Pfam" id="PF22600"/>
    </source>
</evidence>
<dbReference type="STRING" id="177199.A0A420Y579"/>
<evidence type="ECO:0000256" key="2">
    <source>
        <dbReference type="ARBA" id="ARBA00012388"/>
    </source>
</evidence>
<dbReference type="Gene3D" id="3.30.460.10">
    <property type="entry name" value="Beta Polymerase, domain 2"/>
    <property type="match status" value="1"/>
</dbReference>
<dbReference type="EMBL" id="QVQW01000048">
    <property type="protein sequence ID" value="RKU43042.1"/>
    <property type="molecule type" value="Genomic_DNA"/>
</dbReference>
<dbReference type="InterPro" id="IPR043519">
    <property type="entry name" value="NT_sf"/>
</dbReference>
<dbReference type="OrthoDB" id="273917at2759"/>
<dbReference type="GO" id="GO:0003729">
    <property type="term" value="F:mRNA binding"/>
    <property type="evidence" value="ECO:0007669"/>
    <property type="project" value="TreeGrafter"/>
</dbReference>
<dbReference type="GO" id="GO:0031123">
    <property type="term" value="P:RNA 3'-end processing"/>
    <property type="evidence" value="ECO:0007669"/>
    <property type="project" value="TreeGrafter"/>
</dbReference>
<evidence type="ECO:0000256" key="1">
    <source>
        <dbReference type="ARBA" id="ARBA00008593"/>
    </source>
</evidence>
<feature type="compositionally biased region" description="Acidic residues" evidence="5">
    <location>
        <begin position="211"/>
        <end position="227"/>
    </location>
</feature>
<feature type="domain" description="PAP-associated" evidence="6">
    <location>
        <begin position="690"/>
        <end position="746"/>
    </location>
</feature>
<evidence type="ECO:0000313" key="8">
    <source>
        <dbReference type="EMBL" id="RKU43042.1"/>
    </source>
</evidence>
<dbReference type="EC" id="2.7.7.19" evidence="2"/>
<dbReference type="GO" id="GO:0031499">
    <property type="term" value="C:TRAMP complex"/>
    <property type="evidence" value="ECO:0007669"/>
    <property type="project" value="TreeGrafter"/>
</dbReference>
<feature type="compositionally biased region" description="Pro residues" evidence="5">
    <location>
        <begin position="85"/>
        <end position="102"/>
    </location>
</feature>
<evidence type="ECO:0000259" key="6">
    <source>
        <dbReference type="Pfam" id="PF03828"/>
    </source>
</evidence>
<dbReference type="PANTHER" id="PTHR23092:SF15">
    <property type="entry name" value="INACTIVE NON-CANONICAL POLY(A) RNA POLYMERASE PROTEIN TRF4-2-RELATED"/>
    <property type="match status" value="1"/>
</dbReference>
<feature type="region of interest" description="Disordered" evidence="5">
    <location>
        <begin position="1"/>
        <end position="170"/>
    </location>
</feature>
<comment type="caution">
    <text evidence="8">The sequence shown here is derived from an EMBL/GenBank/DDBJ whole genome shotgun (WGS) entry which is preliminary data.</text>
</comment>
<dbReference type="GO" id="GO:0010605">
    <property type="term" value="P:negative regulation of macromolecule metabolic process"/>
    <property type="evidence" value="ECO:0007669"/>
    <property type="project" value="UniProtKB-ARBA"/>
</dbReference>
<dbReference type="Gene3D" id="1.10.1410.10">
    <property type="match status" value="1"/>
</dbReference>
<dbReference type="Pfam" id="PF22600">
    <property type="entry name" value="MTPAP-like_central"/>
    <property type="match status" value="1"/>
</dbReference>
<feature type="compositionally biased region" description="Pro residues" evidence="5">
    <location>
        <begin position="390"/>
        <end position="405"/>
    </location>
</feature>
<organism evidence="8 9">
    <name type="scientific">Coniochaeta pulveracea</name>
    <dbReference type="NCBI Taxonomy" id="177199"/>
    <lineage>
        <taxon>Eukaryota</taxon>
        <taxon>Fungi</taxon>
        <taxon>Dikarya</taxon>
        <taxon>Ascomycota</taxon>
        <taxon>Pezizomycotina</taxon>
        <taxon>Sordariomycetes</taxon>
        <taxon>Sordariomycetidae</taxon>
        <taxon>Coniochaetales</taxon>
        <taxon>Coniochaetaceae</taxon>
        <taxon>Coniochaeta</taxon>
    </lineage>
</organism>
<dbReference type="GO" id="GO:1990817">
    <property type="term" value="F:poly(A) RNA polymerase activity"/>
    <property type="evidence" value="ECO:0007669"/>
    <property type="project" value="UniProtKB-EC"/>
</dbReference>
<reference evidence="8 9" key="1">
    <citation type="submission" date="2018-08" db="EMBL/GenBank/DDBJ databases">
        <title>Draft genome of the lignicolous fungus Coniochaeta pulveracea.</title>
        <authorList>
            <person name="Borstlap C.J."/>
            <person name="De Witt R.N."/>
            <person name="Botha A."/>
            <person name="Volschenk H."/>
        </authorList>
    </citation>
    <scope>NUCLEOTIDE SEQUENCE [LARGE SCALE GENOMIC DNA]</scope>
    <source>
        <strain evidence="8 9">CAB683</strain>
    </source>
</reference>
<keyword evidence="3" id="KW-0479">Metal-binding</keyword>
<dbReference type="AlphaFoldDB" id="A0A420Y579"/>
<dbReference type="GO" id="GO:0046872">
    <property type="term" value="F:metal ion binding"/>
    <property type="evidence" value="ECO:0007669"/>
    <property type="project" value="UniProtKB-KW"/>
</dbReference>
<dbReference type="PANTHER" id="PTHR23092">
    <property type="entry name" value="POLY(A) RNA POLYMERASE"/>
    <property type="match status" value="1"/>
</dbReference>